<organism evidence="1 2">
    <name type="scientific">Brachionus plicatilis</name>
    <name type="common">Marine rotifer</name>
    <name type="synonym">Brachionus muelleri</name>
    <dbReference type="NCBI Taxonomy" id="10195"/>
    <lineage>
        <taxon>Eukaryota</taxon>
        <taxon>Metazoa</taxon>
        <taxon>Spiralia</taxon>
        <taxon>Gnathifera</taxon>
        <taxon>Rotifera</taxon>
        <taxon>Eurotatoria</taxon>
        <taxon>Monogononta</taxon>
        <taxon>Pseudotrocha</taxon>
        <taxon>Ploima</taxon>
        <taxon>Brachionidae</taxon>
        <taxon>Brachionus</taxon>
    </lineage>
</organism>
<dbReference type="EMBL" id="REGN01004671">
    <property type="protein sequence ID" value="RNA16614.1"/>
    <property type="molecule type" value="Genomic_DNA"/>
</dbReference>
<comment type="caution">
    <text evidence="1">The sequence shown here is derived from an EMBL/GenBank/DDBJ whole genome shotgun (WGS) entry which is preliminary data.</text>
</comment>
<evidence type="ECO:0000313" key="1">
    <source>
        <dbReference type="EMBL" id="RNA16614.1"/>
    </source>
</evidence>
<name>A0A3M7QZS3_BRAPC</name>
<reference evidence="1 2" key="1">
    <citation type="journal article" date="2018" name="Sci. Rep.">
        <title>Genomic signatures of local adaptation to the degree of environmental predictability in rotifers.</title>
        <authorList>
            <person name="Franch-Gras L."/>
            <person name="Hahn C."/>
            <person name="Garcia-Roger E.M."/>
            <person name="Carmona M.J."/>
            <person name="Serra M."/>
            <person name="Gomez A."/>
        </authorList>
    </citation>
    <scope>NUCLEOTIDE SEQUENCE [LARGE SCALE GENOMIC DNA]</scope>
    <source>
        <strain evidence="1">HYR1</strain>
    </source>
</reference>
<protein>
    <submittedName>
        <fullName evidence="1">Uncharacterized protein</fullName>
    </submittedName>
</protein>
<gene>
    <name evidence="1" type="ORF">BpHYR1_011540</name>
</gene>
<accession>A0A3M7QZS3</accession>
<keyword evidence="2" id="KW-1185">Reference proteome</keyword>
<evidence type="ECO:0000313" key="2">
    <source>
        <dbReference type="Proteomes" id="UP000276133"/>
    </source>
</evidence>
<dbReference type="Proteomes" id="UP000276133">
    <property type="component" value="Unassembled WGS sequence"/>
</dbReference>
<sequence length="87" mass="10184">MVVLKLRNINSKCFKIISKVTLLSEFDLIKFKASQHKYIEKVMICAPCLSIEQFMKKRRNCKVFDNLLNRLSQSCPNISFTQLKKSI</sequence>
<dbReference type="AlphaFoldDB" id="A0A3M7QZS3"/>
<proteinExistence type="predicted"/>